<keyword evidence="5" id="KW-0819">tRNA processing</keyword>
<dbReference type="Pfam" id="PF08617">
    <property type="entry name" value="CGI-121"/>
    <property type="match status" value="1"/>
</dbReference>
<evidence type="ECO:0000256" key="2">
    <source>
        <dbReference type="ARBA" id="ARBA00005546"/>
    </source>
</evidence>
<dbReference type="Proteomes" id="UP000439903">
    <property type="component" value="Unassembled WGS sequence"/>
</dbReference>
<dbReference type="GO" id="GO:0002949">
    <property type="term" value="P:tRNA threonylcarbamoyladenosine modification"/>
    <property type="evidence" value="ECO:0007669"/>
    <property type="project" value="TreeGrafter"/>
</dbReference>
<comment type="subcellular location">
    <subcellularLocation>
        <location evidence="1">Nucleus</location>
    </subcellularLocation>
</comment>
<reference evidence="9 10" key="1">
    <citation type="journal article" date="2019" name="Environ. Microbiol.">
        <title>At the nexus of three kingdoms: the genome of the mycorrhizal fungus Gigaspora margarita provides insights into plant, endobacterial and fungal interactions.</title>
        <authorList>
            <person name="Venice F."/>
            <person name="Ghignone S."/>
            <person name="Salvioli di Fossalunga A."/>
            <person name="Amselem J."/>
            <person name="Novero M."/>
            <person name="Xianan X."/>
            <person name="Sedzielewska Toro K."/>
            <person name="Morin E."/>
            <person name="Lipzen A."/>
            <person name="Grigoriev I.V."/>
            <person name="Henrissat B."/>
            <person name="Martin F.M."/>
            <person name="Bonfante P."/>
        </authorList>
    </citation>
    <scope>NUCLEOTIDE SEQUENCE [LARGE SCALE GENOMIC DNA]</scope>
    <source>
        <strain evidence="9 10">BEG34</strain>
    </source>
</reference>
<accession>A0A8H3WTJ8</accession>
<dbReference type="EMBL" id="WTPW01003382">
    <property type="protein sequence ID" value="KAF0344410.1"/>
    <property type="molecule type" value="Genomic_DNA"/>
</dbReference>
<evidence type="ECO:0000313" key="10">
    <source>
        <dbReference type="Proteomes" id="UP000439903"/>
    </source>
</evidence>
<dbReference type="GO" id="GO:0005634">
    <property type="term" value="C:nucleus"/>
    <property type="evidence" value="ECO:0007669"/>
    <property type="project" value="UniProtKB-SubCell"/>
</dbReference>
<keyword evidence="10" id="KW-1185">Reference proteome</keyword>
<evidence type="ECO:0000313" key="9">
    <source>
        <dbReference type="EMBL" id="KAF0344410.1"/>
    </source>
</evidence>
<sequence>MQSFSLELYPSGQIHIALYINVKNSAELKKRLLSHDQELKYAFIDAKIVLDKFQLLVAVNNSVHYEKYSILKTHNVHSEIVYNLSPTTNISESLRRFGISDSTNDIVIVKVGGNSDEVRSHLNTLIDGEESSLDELSRFTDLNSIRKYYKIGGNVKDHEEILNMIVGSIAIKNVN</sequence>
<evidence type="ECO:0000256" key="1">
    <source>
        <dbReference type="ARBA" id="ARBA00004123"/>
    </source>
</evidence>
<dbReference type="PANTHER" id="PTHR15840">
    <property type="entry name" value="CGI-121 FAMILY MEMBER"/>
    <property type="match status" value="1"/>
</dbReference>
<organism evidence="9 10">
    <name type="scientific">Gigaspora margarita</name>
    <dbReference type="NCBI Taxonomy" id="4874"/>
    <lineage>
        <taxon>Eukaryota</taxon>
        <taxon>Fungi</taxon>
        <taxon>Fungi incertae sedis</taxon>
        <taxon>Mucoromycota</taxon>
        <taxon>Glomeromycotina</taxon>
        <taxon>Glomeromycetes</taxon>
        <taxon>Diversisporales</taxon>
        <taxon>Gigasporaceae</taxon>
        <taxon>Gigaspora</taxon>
    </lineage>
</organism>
<dbReference type="Gene3D" id="3.30.2380.10">
    <property type="entry name" value="CGI121/TPRKB"/>
    <property type="match status" value="1"/>
</dbReference>
<name>A0A8H3WTJ8_GIGMA</name>
<dbReference type="SUPFAM" id="SSF143870">
    <property type="entry name" value="PF0523-like"/>
    <property type="match status" value="1"/>
</dbReference>
<protein>
    <recommendedName>
        <fullName evidence="4">EKC/KEOPS complex subunit CGI121</fullName>
    </recommendedName>
    <alternativeName>
        <fullName evidence="3">EKC/KEOPS complex subunit cgi121</fullName>
    </alternativeName>
</protein>
<evidence type="ECO:0000256" key="7">
    <source>
        <dbReference type="ARBA" id="ARBA00025043"/>
    </source>
</evidence>
<keyword evidence="9" id="KW-0418">Kinase</keyword>
<gene>
    <name evidence="9" type="ORF">F8M41_015937</name>
</gene>
<evidence type="ECO:0000256" key="6">
    <source>
        <dbReference type="ARBA" id="ARBA00023242"/>
    </source>
</evidence>
<keyword evidence="9" id="KW-0808">Transferase</keyword>
<comment type="function">
    <text evidence="7">Component of the EKC/KEOPS complex that is required for the formation of a threonylcarbamoyl group on adenosine at position 37 (t(6)A37) in tRNAs that read codons beginning with adenine. The complex is probably involved in the transfer of the threonylcarbamoyl moiety of threonylcarbamoyl-AMP (TC-AMP) to the N6 group of A37. CGI121 acts as an allosteric effector that regulates the t(6)A activity of the complex. The EKC/KEOPS complex also promotes both telomere uncapping and telomere elongation. The complex is required for efficient recruitment of transcriptional coactivators. CGI121 is not required for tRNA modification.</text>
</comment>
<dbReference type="GO" id="GO:0016301">
    <property type="term" value="F:kinase activity"/>
    <property type="evidence" value="ECO:0007669"/>
    <property type="project" value="UniProtKB-KW"/>
</dbReference>
<comment type="caution">
    <text evidence="9">The sequence shown here is derived from an EMBL/GenBank/DDBJ whole genome shotgun (WGS) entry which is preliminary data.</text>
</comment>
<evidence type="ECO:0000256" key="8">
    <source>
        <dbReference type="RuleBase" id="RU004398"/>
    </source>
</evidence>
<dbReference type="InterPro" id="IPR013926">
    <property type="entry name" value="CGI121/TPRKB"/>
</dbReference>
<evidence type="ECO:0000256" key="3">
    <source>
        <dbReference type="ARBA" id="ARBA00015316"/>
    </source>
</evidence>
<keyword evidence="6 8" id="KW-0539">Nucleus</keyword>
<dbReference type="OrthoDB" id="329139at2759"/>
<dbReference type="AlphaFoldDB" id="A0A8H3WTJ8"/>
<evidence type="ECO:0000256" key="5">
    <source>
        <dbReference type="ARBA" id="ARBA00022694"/>
    </source>
</evidence>
<proteinExistence type="inferred from homology"/>
<evidence type="ECO:0000256" key="4">
    <source>
        <dbReference type="ARBA" id="ARBA00016009"/>
    </source>
</evidence>
<dbReference type="PANTHER" id="PTHR15840:SF10">
    <property type="entry name" value="EKC_KEOPS COMPLEX SUBUNIT TPRKB"/>
    <property type="match status" value="1"/>
</dbReference>
<comment type="similarity">
    <text evidence="2 8">Belongs to the CGI121/TPRKB family.</text>
</comment>
<dbReference type="InterPro" id="IPR036504">
    <property type="entry name" value="CGI121/TPRKB_sf"/>
</dbReference>
<dbReference type="GO" id="GO:0005829">
    <property type="term" value="C:cytosol"/>
    <property type="evidence" value="ECO:0007669"/>
    <property type="project" value="TreeGrafter"/>
</dbReference>
<dbReference type="GO" id="GO:0000408">
    <property type="term" value="C:EKC/KEOPS complex"/>
    <property type="evidence" value="ECO:0007669"/>
    <property type="project" value="TreeGrafter"/>
</dbReference>